<keyword evidence="5 10" id="KW-0479">Metal-binding</keyword>
<dbReference type="NCBIfam" id="NF004884">
    <property type="entry name" value="PRK06245.1"/>
    <property type="match status" value="1"/>
</dbReference>
<comment type="caution">
    <text evidence="12">The sequence shown here is derived from an EMBL/GenBank/DDBJ whole genome shotgun (WGS) entry which is preliminary data.</text>
</comment>
<comment type="catalytic activity">
    <reaction evidence="9 10">
        <text>5-amino-5-(4-hydroxybenzyl)-6-(D-ribitylimino)-5,6-dihydrouracil + S-adenosyl-L-methionine = 7,8-didemethyl-8-hydroxy-5-deazariboflavin + 5'-deoxyadenosine + L-methionine + NH4(+) + H(+)</text>
        <dbReference type="Rhea" id="RHEA:55204"/>
        <dbReference type="ChEBI" id="CHEBI:15378"/>
        <dbReference type="ChEBI" id="CHEBI:17319"/>
        <dbReference type="ChEBI" id="CHEBI:28938"/>
        <dbReference type="ChEBI" id="CHEBI:57844"/>
        <dbReference type="ChEBI" id="CHEBI:59789"/>
        <dbReference type="ChEBI" id="CHEBI:59904"/>
        <dbReference type="ChEBI" id="CHEBI:85936"/>
        <dbReference type="EC" id="4.3.1.32"/>
    </reaction>
</comment>
<dbReference type="InterPro" id="IPR007197">
    <property type="entry name" value="rSAM"/>
</dbReference>
<evidence type="ECO:0000256" key="9">
    <source>
        <dbReference type="ARBA" id="ARBA00048974"/>
    </source>
</evidence>
<dbReference type="InterPro" id="IPR013785">
    <property type="entry name" value="Aldolase_TIM"/>
</dbReference>
<dbReference type="GO" id="GO:0016765">
    <property type="term" value="F:transferase activity, transferring alkyl or aryl (other than methyl) groups"/>
    <property type="evidence" value="ECO:0007669"/>
    <property type="project" value="InterPro"/>
</dbReference>
<proteinExistence type="inferred from homology"/>
<dbReference type="SFLD" id="SFLDS00029">
    <property type="entry name" value="Radical_SAM"/>
    <property type="match status" value="1"/>
</dbReference>
<dbReference type="PATRIC" id="fig|1838285.3.peg.483"/>
<dbReference type="SFLD" id="SFLDG01064">
    <property type="entry name" value="F420__menaquinone_cofactor_bio"/>
    <property type="match status" value="1"/>
</dbReference>
<dbReference type="NCBIfam" id="TIGR03550">
    <property type="entry name" value="F420_cofG"/>
    <property type="match status" value="1"/>
</dbReference>
<keyword evidence="13" id="KW-1185">Reference proteome</keyword>
<feature type="binding site" evidence="10">
    <location>
        <position position="15"/>
    </location>
    <ligand>
        <name>[4Fe-4S] cluster</name>
        <dbReference type="ChEBI" id="CHEBI:49883"/>
        <note>4Fe-4S-S-AdoMet</note>
    </ligand>
</feature>
<comment type="subunit">
    <text evidence="10">The FO synthase complex consists of two subunits, CofG and CofH.</text>
</comment>
<dbReference type="Pfam" id="PF04055">
    <property type="entry name" value="Radical_SAM"/>
    <property type="match status" value="1"/>
</dbReference>
<dbReference type="PROSITE" id="PS51918">
    <property type="entry name" value="RADICAL_SAM"/>
    <property type="match status" value="1"/>
</dbReference>
<keyword evidence="6 10" id="KW-0408">Iron</keyword>
<dbReference type="UniPathway" id="UPA00072"/>
<dbReference type="CDD" id="cd01335">
    <property type="entry name" value="Radical_SAM"/>
    <property type="match status" value="1"/>
</dbReference>
<evidence type="ECO:0000256" key="7">
    <source>
        <dbReference type="ARBA" id="ARBA00023014"/>
    </source>
</evidence>
<dbReference type="PANTHER" id="PTHR43076:SF15">
    <property type="entry name" value="7,8-DIDEMETHYL-8-HYDROXY-5-DEAZARIBOFLAVIN SYNTHASE"/>
    <property type="match status" value="1"/>
</dbReference>
<comment type="similarity">
    <text evidence="10">Belongs to the radical SAM superfamily. CofG family.</text>
</comment>
<feature type="binding site" evidence="10">
    <location>
        <position position="22"/>
    </location>
    <ligand>
        <name>[4Fe-4S] cluster</name>
        <dbReference type="ChEBI" id="CHEBI:49883"/>
        <note>4Fe-4S-S-AdoMet</note>
    </ligand>
</feature>
<evidence type="ECO:0000256" key="4">
    <source>
        <dbReference type="ARBA" id="ARBA00022691"/>
    </source>
</evidence>
<dbReference type="InterPro" id="IPR058240">
    <property type="entry name" value="rSAM_sf"/>
</dbReference>
<sequence length="327" mass="37142">MTYSKNIFIPVTNLCRNDCAYCGFKKRIEDGEGYLMSPREVKSILDQKGDAKEALFTFGERIEETEAGTTLLAELGYSKMTEYLIDLCKMAIERGLLPHSNMGVIEYDDLRSIKPYNASMGLMLETTAKIKAHERSPGKDPRLRIEMIENAGKLRIPFTTGLLIGIGERRSDRIESLKEIARIHEEYGHIQEVIIQPFHPKKGTEMASSPVPAFEEIRDVVTMARKILPEEIAIQVPPNLTSFEKLIECGVTDLGGISCVTMDYINPEAPWPVLEELKEKIAPHILKERLAIYPKFIRKGWMGEYVRDLTLRYADELEDDQRGKGTD</sequence>
<accession>A0A1F2PBL1</accession>
<dbReference type="AlphaFoldDB" id="A0A1F2PBL1"/>
<gene>
    <name evidence="10" type="primary">cofG</name>
    <name evidence="12" type="ORF">SCAL_000476</name>
</gene>
<dbReference type="GO" id="GO:0044689">
    <property type="term" value="F:7,8-didemethyl-8-hydroxy-5-deazariboflavin synthase activity"/>
    <property type="evidence" value="ECO:0007669"/>
    <property type="project" value="UniProtKB-EC"/>
</dbReference>
<evidence type="ECO:0000256" key="3">
    <source>
        <dbReference type="ARBA" id="ARBA00022485"/>
    </source>
</evidence>
<comment type="function">
    <text evidence="10">Catalyzes the radical-mediated synthesis of 7,8-didemethyl-8-hydroxy-5-deazariboflavin (FO) from 5-amino-5-(4-hydroxybenzyl)-6-(D-ribitylimino)-5,6-dihydrouracil.</text>
</comment>
<dbReference type="InterPro" id="IPR006638">
    <property type="entry name" value="Elp3/MiaA/NifB-like_rSAM"/>
</dbReference>
<evidence type="ECO:0000256" key="2">
    <source>
        <dbReference type="ARBA" id="ARBA00012126"/>
    </source>
</evidence>
<dbReference type="SMART" id="SM00729">
    <property type="entry name" value="Elp3"/>
    <property type="match status" value="1"/>
</dbReference>
<name>A0A1F2PBL1_9EURY</name>
<dbReference type="InterPro" id="IPR034405">
    <property type="entry name" value="F420"/>
</dbReference>
<keyword evidence="4 10" id="KW-0949">S-adenosyl-L-methionine</keyword>
<keyword evidence="8 10" id="KW-0456">Lyase</keyword>
<dbReference type="SFLD" id="SFLDF00294">
    <property type="entry name" value="7_8-didemethyl-8-hydroxy-5-dea"/>
    <property type="match status" value="1"/>
</dbReference>
<reference evidence="12" key="1">
    <citation type="submission" date="2016-05" db="EMBL/GenBank/DDBJ databases">
        <title>Microbial consortia oxidize butane by reversing methanogenesis.</title>
        <authorList>
            <person name="Laso-Perez R."/>
            <person name="Richter M."/>
            <person name="Wegener G."/>
            <person name="Musat F."/>
        </authorList>
    </citation>
    <scope>NUCLEOTIDE SEQUENCE [LARGE SCALE GENOMIC DNA]</scope>
    <source>
        <strain evidence="12">BOX2</strain>
    </source>
</reference>
<evidence type="ECO:0000259" key="11">
    <source>
        <dbReference type="PROSITE" id="PS51918"/>
    </source>
</evidence>
<protein>
    <recommendedName>
        <fullName evidence="2 10">7,8-didemethyl-8-hydroxy-5-deazariboflavin synthase</fullName>
        <ecNumber evidence="2 10">4.3.1.32</ecNumber>
    </recommendedName>
    <alternativeName>
        <fullName evidence="10">FO synthase subunit 1</fullName>
    </alternativeName>
</protein>
<evidence type="ECO:0000256" key="5">
    <source>
        <dbReference type="ARBA" id="ARBA00022723"/>
    </source>
</evidence>
<evidence type="ECO:0000256" key="10">
    <source>
        <dbReference type="HAMAP-Rule" id="MF_01611"/>
    </source>
</evidence>
<dbReference type="InterPro" id="IPR019939">
    <property type="entry name" value="CofG_family"/>
</dbReference>
<organism evidence="12 13">
    <name type="scientific">Candidatus Syntropharchaeum caldarium</name>
    <dbReference type="NCBI Taxonomy" id="1838285"/>
    <lineage>
        <taxon>Archaea</taxon>
        <taxon>Methanobacteriati</taxon>
        <taxon>Methanobacteriota</taxon>
        <taxon>Stenosarchaea group</taxon>
        <taxon>Methanomicrobia</taxon>
        <taxon>Methanosarcinales</taxon>
        <taxon>ANME-2 cluster</taxon>
        <taxon>Candidatus Syntropharchaeum</taxon>
    </lineage>
</organism>
<comment type="cofactor">
    <cofactor evidence="10">
        <name>[4Fe-4S] cluster</name>
        <dbReference type="ChEBI" id="CHEBI:49883"/>
    </cofactor>
    <text evidence="10">Binds 1 [4Fe-4S] cluster. The cluster is coordinated with 3 cysteines and an exchangeable S-adenosyl-L-methionine.</text>
</comment>
<dbReference type="EMBL" id="LYOS01000001">
    <property type="protein sequence ID" value="OFV68800.1"/>
    <property type="molecule type" value="Genomic_DNA"/>
</dbReference>
<dbReference type="GO" id="GO:0051539">
    <property type="term" value="F:4 iron, 4 sulfur cluster binding"/>
    <property type="evidence" value="ECO:0007669"/>
    <property type="project" value="UniProtKB-KW"/>
</dbReference>
<evidence type="ECO:0000256" key="6">
    <source>
        <dbReference type="ARBA" id="ARBA00023004"/>
    </source>
</evidence>
<feature type="domain" description="Radical SAM core" evidence="11">
    <location>
        <begin position="1"/>
        <end position="239"/>
    </location>
</feature>
<feature type="binding site" evidence="10">
    <location>
        <position position="19"/>
    </location>
    <ligand>
        <name>[4Fe-4S] cluster</name>
        <dbReference type="ChEBI" id="CHEBI:49883"/>
        <note>4Fe-4S-S-AdoMet</note>
    </ligand>
</feature>
<dbReference type="EC" id="4.3.1.32" evidence="2 10"/>
<dbReference type="Gene3D" id="3.20.20.70">
    <property type="entry name" value="Aldolase class I"/>
    <property type="match status" value="1"/>
</dbReference>
<evidence type="ECO:0000313" key="13">
    <source>
        <dbReference type="Proteomes" id="UP000186940"/>
    </source>
</evidence>
<keyword evidence="3 10" id="KW-0004">4Fe-4S</keyword>
<keyword evidence="7 10" id="KW-0411">Iron-sulfur</keyword>
<dbReference type="PANTHER" id="PTHR43076">
    <property type="entry name" value="FO SYNTHASE (COFH)"/>
    <property type="match status" value="1"/>
</dbReference>
<dbReference type="STRING" id="1838285.SCAL_000476"/>
<evidence type="ECO:0000256" key="8">
    <source>
        <dbReference type="ARBA" id="ARBA00023239"/>
    </source>
</evidence>
<evidence type="ECO:0000313" key="12">
    <source>
        <dbReference type="EMBL" id="OFV68800.1"/>
    </source>
</evidence>
<dbReference type="SFLD" id="SFLDG01388">
    <property type="entry name" value="7_8-didemethyl-8-hydroxy-5-dea"/>
    <property type="match status" value="1"/>
</dbReference>
<comment type="pathway">
    <text evidence="1 10">Cofactor biosynthesis; coenzyme F0 biosynthesis.</text>
</comment>
<dbReference type="HAMAP" id="MF_01611">
    <property type="entry name" value="FO_synth_sub1"/>
    <property type="match status" value="1"/>
</dbReference>
<dbReference type="SUPFAM" id="SSF102114">
    <property type="entry name" value="Radical SAM enzymes"/>
    <property type="match status" value="1"/>
</dbReference>
<dbReference type="Proteomes" id="UP000186940">
    <property type="component" value="Unassembled WGS sequence"/>
</dbReference>
<evidence type="ECO:0000256" key="1">
    <source>
        <dbReference type="ARBA" id="ARBA00004712"/>
    </source>
</evidence>
<dbReference type="GO" id="GO:0005506">
    <property type="term" value="F:iron ion binding"/>
    <property type="evidence" value="ECO:0007669"/>
    <property type="project" value="UniProtKB-UniRule"/>
</dbReference>